<keyword evidence="5" id="KW-1185">Reference proteome</keyword>
<dbReference type="SUPFAM" id="SSF55347">
    <property type="entry name" value="Glyceraldehyde-3-phosphate dehydrogenase-like, C-terminal domain"/>
    <property type="match status" value="1"/>
</dbReference>
<name>A0ABZ0YG08_9GAMM</name>
<evidence type="ECO:0000313" key="5">
    <source>
        <dbReference type="Proteomes" id="UP001321908"/>
    </source>
</evidence>
<evidence type="ECO:0000256" key="1">
    <source>
        <dbReference type="ARBA" id="ARBA00023002"/>
    </source>
</evidence>
<dbReference type="Gene3D" id="3.40.50.720">
    <property type="entry name" value="NAD(P)-binding Rossmann-like Domain"/>
    <property type="match status" value="1"/>
</dbReference>
<feature type="domain" description="4-carboxy-2-hydroxymuconate-6-semialdehyde dehydrogenase-like C-terminal" evidence="3">
    <location>
        <begin position="132"/>
        <end position="271"/>
    </location>
</feature>
<reference evidence="4 5" key="1">
    <citation type="submission" date="2023-11" db="EMBL/GenBank/DDBJ databases">
        <title>MicrobeMod: A computational toolkit for identifying prokaryotic methylation and restriction-modification with nanopore sequencing.</title>
        <authorList>
            <person name="Crits-Christoph A."/>
            <person name="Kang S.C."/>
            <person name="Lee H."/>
            <person name="Ostrov N."/>
        </authorList>
    </citation>
    <scope>NUCLEOTIDE SEQUENCE [LARGE SCALE GENOMIC DNA]</scope>
    <source>
        <strain evidence="4 5">ATCC 43984</strain>
    </source>
</reference>
<keyword evidence="1" id="KW-0560">Oxidoreductase</keyword>
<dbReference type="PANTHER" id="PTHR43818">
    <property type="entry name" value="BCDNA.GH03377"/>
    <property type="match status" value="1"/>
</dbReference>
<dbReference type="Pfam" id="PF19858">
    <property type="entry name" value="OxRdtase_C"/>
    <property type="match status" value="1"/>
</dbReference>
<dbReference type="Proteomes" id="UP001321908">
    <property type="component" value="Chromosome"/>
</dbReference>
<accession>A0ABZ0YG08</accession>
<dbReference type="InterPro" id="IPR045560">
    <property type="entry name" value="LigC_C"/>
</dbReference>
<gene>
    <name evidence="4" type="ORF">SR908_06775</name>
</gene>
<dbReference type="PANTHER" id="PTHR43818:SF11">
    <property type="entry name" value="BCDNA.GH03377"/>
    <property type="match status" value="1"/>
</dbReference>
<evidence type="ECO:0000259" key="2">
    <source>
        <dbReference type="Pfam" id="PF01408"/>
    </source>
</evidence>
<feature type="domain" description="Gfo/Idh/MocA-like oxidoreductase N-terminal" evidence="2">
    <location>
        <begin position="5"/>
        <end position="124"/>
    </location>
</feature>
<dbReference type="EMBL" id="CP140151">
    <property type="protein sequence ID" value="WQH10367.1"/>
    <property type="molecule type" value="Genomic_DNA"/>
</dbReference>
<evidence type="ECO:0000313" key="4">
    <source>
        <dbReference type="EMBL" id="WQH10367.1"/>
    </source>
</evidence>
<organism evidence="4 5">
    <name type="scientific">Chromohalobacter canadensis</name>
    <dbReference type="NCBI Taxonomy" id="141389"/>
    <lineage>
        <taxon>Bacteria</taxon>
        <taxon>Pseudomonadati</taxon>
        <taxon>Pseudomonadota</taxon>
        <taxon>Gammaproteobacteria</taxon>
        <taxon>Oceanospirillales</taxon>
        <taxon>Halomonadaceae</taxon>
        <taxon>Chromohalobacter</taxon>
    </lineage>
</organism>
<dbReference type="Gene3D" id="3.30.360.10">
    <property type="entry name" value="Dihydrodipicolinate Reductase, domain 2"/>
    <property type="match status" value="1"/>
</dbReference>
<dbReference type="InterPro" id="IPR050463">
    <property type="entry name" value="Gfo/Idh/MocA_oxidrdct_glycsds"/>
</dbReference>
<sequence length="315" mass="35305">MTSPIRILMVGEGAIAGIHMQALASVPEARVVAVVGGDAQGARRFAEHWNIPHVCADYTQALATLEIDAVILATPSPLHADQAEQAIDAGKHVLCEIPMSLNLADAERMTARAREANTVAMVAHTRRFNAPHREMKRRIRTGEFHLQHLVSETYFLRRENLNMQGEPRGWTDHLLWHHACHSVDLFAWLLDDFDLKVWGGRGPIHPELGIAMDMNIGLKSRNETLATLTLSFNNHGPFGGFYRYIGEENTLMAYRDELKDYQGEVMTLEGVGFQEQDAEFIAAIRECRVPEATFSHCLPTMRLLAKLEKIMADVC</sequence>
<dbReference type="RefSeq" id="WP_246923860.1">
    <property type="nucleotide sequence ID" value="NZ_CP140151.1"/>
</dbReference>
<dbReference type="InterPro" id="IPR036291">
    <property type="entry name" value="NAD(P)-bd_dom_sf"/>
</dbReference>
<protein>
    <submittedName>
        <fullName evidence="4">Gfo/Idh/MocA family oxidoreductase</fullName>
    </submittedName>
</protein>
<dbReference type="Pfam" id="PF01408">
    <property type="entry name" value="GFO_IDH_MocA"/>
    <property type="match status" value="1"/>
</dbReference>
<dbReference type="SUPFAM" id="SSF51735">
    <property type="entry name" value="NAD(P)-binding Rossmann-fold domains"/>
    <property type="match status" value="1"/>
</dbReference>
<evidence type="ECO:0000259" key="3">
    <source>
        <dbReference type="Pfam" id="PF19858"/>
    </source>
</evidence>
<proteinExistence type="predicted"/>
<dbReference type="InterPro" id="IPR000683">
    <property type="entry name" value="Gfo/Idh/MocA-like_OxRdtase_N"/>
</dbReference>